<accession>A0A067SJJ4</accession>
<dbReference type="EMBL" id="KL142412">
    <property type="protein sequence ID" value="KDR67889.1"/>
    <property type="molecule type" value="Genomic_DNA"/>
</dbReference>
<evidence type="ECO:0000313" key="2">
    <source>
        <dbReference type="Proteomes" id="UP000027222"/>
    </source>
</evidence>
<organism evidence="1 2">
    <name type="scientific">Galerina marginata (strain CBS 339.88)</name>
    <dbReference type="NCBI Taxonomy" id="685588"/>
    <lineage>
        <taxon>Eukaryota</taxon>
        <taxon>Fungi</taxon>
        <taxon>Dikarya</taxon>
        <taxon>Basidiomycota</taxon>
        <taxon>Agaricomycotina</taxon>
        <taxon>Agaricomycetes</taxon>
        <taxon>Agaricomycetidae</taxon>
        <taxon>Agaricales</taxon>
        <taxon>Agaricineae</taxon>
        <taxon>Strophariaceae</taxon>
        <taxon>Galerina</taxon>
    </lineage>
</organism>
<sequence length="80" mass="8815">MQIPGVLPFLSRPSANASVHLIQAVFLARSALCFARERATVSLAQSSTKLWLDSPTLDPAYNDLAPGDSIWIAFCKILRW</sequence>
<proteinExistence type="predicted"/>
<evidence type="ECO:0000313" key="1">
    <source>
        <dbReference type="EMBL" id="KDR67889.1"/>
    </source>
</evidence>
<gene>
    <name evidence="1" type="ORF">GALMADRAFT_1068073</name>
</gene>
<name>A0A067SJJ4_GALM3</name>
<dbReference type="HOGENOM" id="CLU_2589921_0_0_1"/>
<reference evidence="2" key="1">
    <citation type="journal article" date="2014" name="Proc. Natl. Acad. Sci. U.S.A.">
        <title>Extensive sampling of basidiomycete genomes demonstrates inadequacy of the white-rot/brown-rot paradigm for wood decay fungi.</title>
        <authorList>
            <person name="Riley R."/>
            <person name="Salamov A.A."/>
            <person name="Brown D.W."/>
            <person name="Nagy L.G."/>
            <person name="Floudas D."/>
            <person name="Held B.W."/>
            <person name="Levasseur A."/>
            <person name="Lombard V."/>
            <person name="Morin E."/>
            <person name="Otillar R."/>
            <person name="Lindquist E.A."/>
            <person name="Sun H."/>
            <person name="LaButti K.M."/>
            <person name="Schmutz J."/>
            <person name="Jabbour D."/>
            <person name="Luo H."/>
            <person name="Baker S.E."/>
            <person name="Pisabarro A.G."/>
            <person name="Walton J.D."/>
            <person name="Blanchette R.A."/>
            <person name="Henrissat B."/>
            <person name="Martin F."/>
            <person name="Cullen D."/>
            <person name="Hibbett D.S."/>
            <person name="Grigoriev I.V."/>
        </authorList>
    </citation>
    <scope>NUCLEOTIDE SEQUENCE [LARGE SCALE GENOMIC DNA]</scope>
    <source>
        <strain evidence="2">CBS 339.88</strain>
    </source>
</reference>
<dbReference type="AlphaFoldDB" id="A0A067SJJ4"/>
<dbReference type="Proteomes" id="UP000027222">
    <property type="component" value="Unassembled WGS sequence"/>
</dbReference>
<keyword evidence="2" id="KW-1185">Reference proteome</keyword>
<protein>
    <submittedName>
        <fullName evidence="1">Uncharacterized protein</fullName>
    </submittedName>
</protein>